<evidence type="ECO:0000259" key="9">
    <source>
        <dbReference type="PROSITE" id="PS50135"/>
    </source>
</evidence>
<accession>T1JF16</accession>
<feature type="compositionally biased region" description="Acidic residues" evidence="8">
    <location>
        <begin position="228"/>
        <end position="239"/>
    </location>
</feature>
<feature type="domain" description="ZZ-type" evidence="9">
    <location>
        <begin position="4"/>
        <end position="60"/>
    </location>
</feature>
<dbReference type="SMART" id="SM00291">
    <property type="entry name" value="ZnF_ZZ"/>
    <property type="match status" value="3"/>
</dbReference>
<dbReference type="STRING" id="126957.T1JF16"/>
<dbReference type="InterPro" id="IPR050774">
    <property type="entry name" value="KCMF1/Dystrophin"/>
</dbReference>
<dbReference type="GO" id="GO:0023051">
    <property type="term" value="P:regulation of signaling"/>
    <property type="evidence" value="ECO:0007669"/>
    <property type="project" value="UniProtKB-ARBA"/>
</dbReference>
<evidence type="ECO:0000313" key="10">
    <source>
        <dbReference type="EnsemblMetazoa" id="SMAR012420-PA"/>
    </source>
</evidence>
<keyword evidence="4" id="KW-0479">Metal-binding</keyword>
<keyword evidence="3" id="KW-0808">Transferase</keyword>
<proteinExistence type="predicted"/>
<dbReference type="EC" id="2.3.2.27" evidence="2"/>
<organism evidence="10 11">
    <name type="scientific">Strigamia maritima</name>
    <name type="common">European centipede</name>
    <name type="synonym">Geophilus maritimus</name>
    <dbReference type="NCBI Taxonomy" id="126957"/>
    <lineage>
        <taxon>Eukaryota</taxon>
        <taxon>Metazoa</taxon>
        <taxon>Ecdysozoa</taxon>
        <taxon>Arthropoda</taxon>
        <taxon>Myriapoda</taxon>
        <taxon>Chilopoda</taxon>
        <taxon>Pleurostigmophora</taxon>
        <taxon>Geophilomorpha</taxon>
        <taxon>Linotaeniidae</taxon>
        <taxon>Strigamia</taxon>
    </lineage>
</organism>
<dbReference type="GO" id="GO:0005886">
    <property type="term" value="C:plasma membrane"/>
    <property type="evidence" value="ECO:0007669"/>
    <property type="project" value="TreeGrafter"/>
</dbReference>
<dbReference type="HOGENOM" id="CLU_892315_0_0_1"/>
<dbReference type="GO" id="GO:0061630">
    <property type="term" value="F:ubiquitin protein ligase activity"/>
    <property type="evidence" value="ECO:0007669"/>
    <property type="project" value="UniProtKB-EC"/>
</dbReference>
<evidence type="ECO:0000256" key="7">
    <source>
        <dbReference type="PROSITE-ProRule" id="PRU00228"/>
    </source>
</evidence>
<feature type="domain" description="ZZ-type" evidence="9">
    <location>
        <begin position="60"/>
        <end position="116"/>
    </location>
</feature>
<dbReference type="InterPro" id="IPR000433">
    <property type="entry name" value="Znf_ZZ"/>
</dbReference>
<name>T1JF16_STRMM</name>
<keyword evidence="5 7" id="KW-0863">Zinc-finger</keyword>
<dbReference type="PROSITE" id="PS01357">
    <property type="entry name" value="ZF_ZZ_1"/>
    <property type="match status" value="3"/>
</dbReference>
<dbReference type="SUPFAM" id="SSF57850">
    <property type="entry name" value="RING/U-box"/>
    <property type="match status" value="3"/>
</dbReference>
<dbReference type="EMBL" id="JH432135">
    <property type="status" value="NOT_ANNOTATED_CDS"/>
    <property type="molecule type" value="Genomic_DNA"/>
</dbReference>
<keyword evidence="6" id="KW-0862">Zinc</keyword>
<dbReference type="Proteomes" id="UP000014500">
    <property type="component" value="Unassembled WGS sequence"/>
</dbReference>
<evidence type="ECO:0000256" key="5">
    <source>
        <dbReference type="ARBA" id="ARBA00022771"/>
    </source>
</evidence>
<dbReference type="GO" id="GO:0045202">
    <property type="term" value="C:synapse"/>
    <property type="evidence" value="ECO:0007669"/>
    <property type="project" value="GOC"/>
</dbReference>
<evidence type="ECO:0000256" key="1">
    <source>
        <dbReference type="ARBA" id="ARBA00000900"/>
    </source>
</evidence>
<dbReference type="PROSITE" id="PS50135">
    <property type="entry name" value="ZF_ZZ_2"/>
    <property type="match status" value="3"/>
</dbReference>
<sequence length="312" mass="35374">MASHNSVRCNLCLKDNFRGKRFKCLLCSDYDLCATCYEASATTTRHTRKHPMQYILTSSNSGVTCNSCFKDNFRGMRFKCLICYDYDLCASCYKASATTTRHTTEHPMQYILTRSNFGVTCDSCLKDNFRGKRFKCLICSNYDLCATCYEASAATTRHTRKHPMQCILTRSDFDGEADTESQESHIDRYEFQEMDDDAAFGFGGFREALFRDDGPTLSLPPDFRSENSDYDETNYDDFFDPNASGNVETDSESQESENDLSFGRFGDFLNQELLSDHVCPTSPLPSDFFPGNSQNTATNYDDFFDSIASGNC</sequence>
<dbReference type="PANTHER" id="PTHR12268">
    <property type="entry name" value="E3 UBIQUITIN-PROTEIN LIGASE KCMF1"/>
    <property type="match status" value="1"/>
</dbReference>
<dbReference type="PhylomeDB" id="T1JF16"/>
<feature type="compositionally biased region" description="Acidic residues" evidence="8">
    <location>
        <begin position="249"/>
        <end position="258"/>
    </location>
</feature>
<reference evidence="11" key="1">
    <citation type="submission" date="2011-05" db="EMBL/GenBank/DDBJ databases">
        <authorList>
            <person name="Richards S.R."/>
            <person name="Qu J."/>
            <person name="Jiang H."/>
            <person name="Jhangiani S.N."/>
            <person name="Agravi P."/>
            <person name="Goodspeed R."/>
            <person name="Gross S."/>
            <person name="Mandapat C."/>
            <person name="Jackson L."/>
            <person name="Mathew T."/>
            <person name="Pu L."/>
            <person name="Thornton R."/>
            <person name="Saada N."/>
            <person name="Wilczek-Boney K.B."/>
            <person name="Lee S."/>
            <person name="Kovar C."/>
            <person name="Wu Y."/>
            <person name="Scherer S.E."/>
            <person name="Worley K.C."/>
            <person name="Muzny D.M."/>
            <person name="Gibbs R."/>
        </authorList>
    </citation>
    <scope>NUCLEOTIDE SEQUENCE</scope>
    <source>
        <strain evidence="11">Brora</strain>
    </source>
</reference>
<dbReference type="Pfam" id="PF00569">
    <property type="entry name" value="ZZ"/>
    <property type="match status" value="3"/>
</dbReference>
<dbReference type="EnsemblMetazoa" id="SMAR012420-RA">
    <property type="protein sequence ID" value="SMAR012420-PA"/>
    <property type="gene ID" value="SMAR012420"/>
</dbReference>
<evidence type="ECO:0000256" key="4">
    <source>
        <dbReference type="ARBA" id="ARBA00022723"/>
    </source>
</evidence>
<feature type="region of interest" description="Disordered" evidence="8">
    <location>
        <begin position="216"/>
        <end position="260"/>
    </location>
</feature>
<dbReference type="PANTHER" id="PTHR12268:SF13">
    <property type="entry name" value="E3 UBIQUITIN-PROTEIN LIGASE KCMF1"/>
    <property type="match status" value="1"/>
</dbReference>
<dbReference type="GO" id="GO:0099536">
    <property type="term" value="P:synaptic signaling"/>
    <property type="evidence" value="ECO:0007669"/>
    <property type="project" value="TreeGrafter"/>
</dbReference>
<reference evidence="10" key="2">
    <citation type="submission" date="2015-02" db="UniProtKB">
        <authorList>
            <consortium name="EnsemblMetazoa"/>
        </authorList>
    </citation>
    <scope>IDENTIFICATION</scope>
</reference>
<evidence type="ECO:0000313" key="11">
    <source>
        <dbReference type="Proteomes" id="UP000014500"/>
    </source>
</evidence>
<dbReference type="CDD" id="cd02338">
    <property type="entry name" value="ZZ_PCMF_like"/>
    <property type="match status" value="3"/>
</dbReference>
<dbReference type="GO" id="GO:0010646">
    <property type="term" value="P:regulation of cell communication"/>
    <property type="evidence" value="ECO:0007669"/>
    <property type="project" value="UniProtKB-ARBA"/>
</dbReference>
<comment type="catalytic activity">
    <reaction evidence="1">
        <text>S-ubiquitinyl-[E2 ubiquitin-conjugating enzyme]-L-cysteine + [acceptor protein]-L-lysine = [E2 ubiquitin-conjugating enzyme]-L-cysteine + N(6)-ubiquitinyl-[acceptor protein]-L-lysine.</text>
        <dbReference type="EC" id="2.3.2.27"/>
    </reaction>
</comment>
<evidence type="ECO:0000256" key="3">
    <source>
        <dbReference type="ARBA" id="ARBA00022679"/>
    </source>
</evidence>
<dbReference type="InterPro" id="IPR043145">
    <property type="entry name" value="Znf_ZZ_sf"/>
</dbReference>
<evidence type="ECO:0000256" key="2">
    <source>
        <dbReference type="ARBA" id="ARBA00012483"/>
    </source>
</evidence>
<evidence type="ECO:0000256" key="6">
    <source>
        <dbReference type="ARBA" id="ARBA00022833"/>
    </source>
</evidence>
<evidence type="ECO:0000256" key="8">
    <source>
        <dbReference type="SAM" id="MobiDB-lite"/>
    </source>
</evidence>
<dbReference type="eggNOG" id="KOG1280">
    <property type="taxonomic scope" value="Eukaryota"/>
</dbReference>
<dbReference type="AlphaFoldDB" id="T1JF16"/>
<protein>
    <recommendedName>
        <fullName evidence="2">RING-type E3 ubiquitin transferase</fullName>
        <ecNumber evidence="2">2.3.2.27</ecNumber>
    </recommendedName>
</protein>
<feature type="domain" description="ZZ-type" evidence="9">
    <location>
        <begin position="116"/>
        <end position="172"/>
    </location>
</feature>
<keyword evidence="11" id="KW-1185">Reference proteome</keyword>
<dbReference type="GO" id="GO:0008270">
    <property type="term" value="F:zinc ion binding"/>
    <property type="evidence" value="ECO:0007669"/>
    <property type="project" value="UniProtKB-KW"/>
</dbReference>
<dbReference type="Gene3D" id="3.30.60.90">
    <property type="match status" value="3"/>
</dbReference>